<organism evidence="3 4">
    <name type="scientific">Thauera chlorobenzoica</name>
    <dbReference type="NCBI Taxonomy" id="96773"/>
    <lineage>
        <taxon>Bacteria</taxon>
        <taxon>Pseudomonadati</taxon>
        <taxon>Pseudomonadota</taxon>
        <taxon>Betaproteobacteria</taxon>
        <taxon>Rhodocyclales</taxon>
        <taxon>Zoogloeaceae</taxon>
        <taxon>Thauera</taxon>
    </lineage>
</organism>
<dbReference type="InterPro" id="IPR040097">
    <property type="entry name" value="FAAL/FAAC"/>
</dbReference>
<evidence type="ECO:0000256" key="2">
    <source>
        <dbReference type="ARBA" id="ARBA00022598"/>
    </source>
</evidence>
<dbReference type="InterPro" id="IPR042099">
    <property type="entry name" value="ANL_N_sf"/>
</dbReference>
<dbReference type="GO" id="GO:0016874">
    <property type="term" value="F:ligase activity"/>
    <property type="evidence" value="ECO:0007669"/>
    <property type="project" value="UniProtKB-KW"/>
</dbReference>
<dbReference type="RefSeq" id="WP_075147709.1">
    <property type="nucleotide sequence ID" value="NZ_CP018839.1"/>
</dbReference>
<dbReference type="PROSITE" id="PS50075">
    <property type="entry name" value="CARRIER"/>
    <property type="match status" value="1"/>
</dbReference>
<dbReference type="InterPro" id="IPR002123">
    <property type="entry name" value="Plipid/glycerol_acylTrfase"/>
</dbReference>
<keyword evidence="4" id="KW-1185">Reference proteome</keyword>
<dbReference type="STRING" id="96773.Tchl_1339"/>
<evidence type="ECO:0000313" key="4">
    <source>
        <dbReference type="Proteomes" id="UP000185739"/>
    </source>
</evidence>
<dbReference type="GO" id="GO:0016746">
    <property type="term" value="F:acyltransferase activity"/>
    <property type="evidence" value="ECO:0007669"/>
    <property type="project" value="InterPro"/>
</dbReference>
<reference evidence="3 4" key="1">
    <citation type="submission" date="2016-12" db="EMBL/GenBank/DDBJ databases">
        <title>Complete genome sequence of Thauera chlorobenzoica, a Betaproteobacterium degrading haloaromatics anaerobically to CO2 and halides.</title>
        <authorList>
            <person name="Goris T."/>
            <person name="Mergelsberg M."/>
            <person name="Boll M."/>
        </authorList>
    </citation>
    <scope>NUCLEOTIDE SEQUENCE [LARGE SCALE GENOMIC DNA]</scope>
    <source>
        <strain evidence="3 4">3CB1</strain>
    </source>
</reference>
<dbReference type="AlphaFoldDB" id="A0A1H5T5H5"/>
<dbReference type="CDD" id="cd05931">
    <property type="entry name" value="FAAL"/>
    <property type="match status" value="1"/>
</dbReference>
<dbReference type="SUPFAM" id="SSF56801">
    <property type="entry name" value="Acetyl-CoA synthetase-like"/>
    <property type="match status" value="1"/>
</dbReference>
<dbReference type="FunFam" id="3.40.50.12780:FF:000013">
    <property type="entry name" value="Long-chain-fatty-acid--AMP ligase FadD32"/>
    <property type="match status" value="1"/>
</dbReference>
<protein>
    <submittedName>
        <fullName evidence="3">Long chain fatty acid--AMP ligase</fullName>
    </submittedName>
</protein>
<dbReference type="Proteomes" id="UP000185739">
    <property type="component" value="Chromosome"/>
</dbReference>
<dbReference type="Gene3D" id="3.40.50.12780">
    <property type="entry name" value="N-terminal domain of ligase-like"/>
    <property type="match status" value="1"/>
</dbReference>
<dbReference type="EMBL" id="CP018839">
    <property type="protein sequence ID" value="APR04198.1"/>
    <property type="molecule type" value="Genomic_DNA"/>
</dbReference>
<dbReference type="SUPFAM" id="SSF69593">
    <property type="entry name" value="Glycerol-3-phosphate (1)-acyltransferase"/>
    <property type="match status" value="1"/>
</dbReference>
<comment type="similarity">
    <text evidence="1">Belongs to the ATP-dependent AMP-binding enzyme family.</text>
</comment>
<dbReference type="CDD" id="cd07989">
    <property type="entry name" value="LPLAT_AGPAT-like"/>
    <property type="match status" value="1"/>
</dbReference>
<dbReference type="PANTHER" id="PTHR22754:SF32">
    <property type="entry name" value="DISCO-INTERACTING PROTEIN 2"/>
    <property type="match status" value="1"/>
</dbReference>
<dbReference type="GO" id="GO:0071766">
    <property type="term" value="P:Actinobacterium-type cell wall biogenesis"/>
    <property type="evidence" value="ECO:0007669"/>
    <property type="project" value="UniProtKB-ARBA"/>
</dbReference>
<dbReference type="PANTHER" id="PTHR22754">
    <property type="entry name" value="DISCO-INTERACTING PROTEIN 2 DIP2 -RELATED"/>
    <property type="match status" value="1"/>
</dbReference>
<evidence type="ECO:0000256" key="1">
    <source>
        <dbReference type="ARBA" id="ARBA00006432"/>
    </source>
</evidence>
<dbReference type="Pfam" id="PF01553">
    <property type="entry name" value="Acyltransferase"/>
    <property type="match status" value="1"/>
</dbReference>
<dbReference type="GO" id="GO:0005886">
    <property type="term" value="C:plasma membrane"/>
    <property type="evidence" value="ECO:0007669"/>
    <property type="project" value="TreeGrafter"/>
</dbReference>
<dbReference type="GO" id="GO:0070566">
    <property type="term" value="F:adenylyltransferase activity"/>
    <property type="evidence" value="ECO:0007669"/>
    <property type="project" value="TreeGrafter"/>
</dbReference>
<dbReference type="InterPro" id="IPR020845">
    <property type="entry name" value="AMP-binding_CS"/>
</dbReference>
<dbReference type="InterPro" id="IPR000873">
    <property type="entry name" value="AMP-dep_synth/lig_dom"/>
</dbReference>
<dbReference type="Gene3D" id="3.30.300.30">
    <property type="match status" value="1"/>
</dbReference>
<dbReference type="Pfam" id="PF00550">
    <property type="entry name" value="PP-binding"/>
    <property type="match status" value="1"/>
</dbReference>
<dbReference type="SUPFAM" id="SSF47336">
    <property type="entry name" value="ACP-like"/>
    <property type="match status" value="1"/>
</dbReference>
<dbReference type="Pfam" id="PF00501">
    <property type="entry name" value="AMP-binding"/>
    <property type="match status" value="1"/>
</dbReference>
<dbReference type="SMART" id="SM00563">
    <property type="entry name" value="PlsC"/>
    <property type="match status" value="1"/>
</dbReference>
<dbReference type="GO" id="GO:0006633">
    <property type="term" value="P:fatty acid biosynthetic process"/>
    <property type="evidence" value="ECO:0007669"/>
    <property type="project" value="TreeGrafter"/>
</dbReference>
<dbReference type="PROSITE" id="PS00455">
    <property type="entry name" value="AMP_BINDING"/>
    <property type="match status" value="1"/>
</dbReference>
<dbReference type="InterPro" id="IPR036736">
    <property type="entry name" value="ACP-like_sf"/>
</dbReference>
<dbReference type="OrthoDB" id="6297021at2"/>
<name>A0A1H5T5H5_9RHOO</name>
<proteinExistence type="inferred from homology"/>
<accession>A0A1H5T5H5</accession>
<dbReference type="InterPro" id="IPR045851">
    <property type="entry name" value="AMP-bd_C_sf"/>
</dbReference>
<sequence length="939" mass="100073">MSSSLPAPEQRKAPAPSADALLELIDALVRELQPGNRLPAGLDSALDRDLGLDSLARVELLARVERRFAVRLAAETLGTCETPRQLLGAVAQAACAPLPPPAAPGAPLPPPAPARGEPDAAATLLQVLGWHAGRHPERVHVTFYDRDERIETLTYGELADAAEHTAGALFALGLHAGDRVALMLPSGLDFFRAFFGILSAGMVPVPIYPPARPSQLEDHLQRQAGILRNCEARALITFERVRPLARMLAGLAPALAHVATPAGLAAAPALRPLPASADELALIQYTSGSTGEPKGVMLTHANLLSNIRAWGTVAALDSNDVCVSWLPLYHDMGLIGTWMGSLYYACPLVLMSPLDFLAHPERWLWAIHHHRGTVTAAPNFAFELCVKRLADADLDGLDLSCWRLAANGAEPVNPDTLQRFAATFAPYGLPATTVTPVYGLAECAVGLCVSPPGRGAVIDRVERSALHLGGDAVRAAADDGEALRFVCCGAPLPGHEVRIVDGAGHVLPERRVGHLEFRGPSATAGYYRNPAASAALFDDGWLVTGDHAYLADGELYVTGRAKEVIIRAGRNLYPYDLEQAIGALPGVRKGCVAVFGAGTDGGEERLIVIAETAVDDAGARHRLQRQIVAAALAEFDLAPDAVILAPPHTVLKTSSGKIRRAALREAYLRGGLDTPPRPPWLQLLRLQRASARARLRRHLQAVPAVMRAAWMWAMFAALAPLAVAAILLLPRLDQRWTAIHRLARLCQRLCGCPLRVEGLRHLPAAPCILVANHASYIDGLVLVAALPQPVRFVAKAELAGNRVLGPLFARMDTCFVNRADSRQSVEDSRRLGALASAGAPLLFFAEGTFTAQEGLRALRLGAFQSAIEQALAVVPVALAGTRRVLRDGSWRPQPGALAVTVCPPLAPAGEDWHALLALRDATRTSILARCGETDAAAPR</sequence>
<dbReference type="InterPro" id="IPR009081">
    <property type="entry name" value="PP-bd_ACP"/>
</dbReference>
<dbReference type="Gene3D" id="1.10.1200.10">
    <property type="entry name" value="ACP-like"/>
    <property type="match status" value="1"/>
</dbReference>
<keyword evidence="2 3" id="KW-0436">Ligase</keyword>
<evidence type="ECO:0000313" key="3">
    <source>
        <dbReference type="EMBL" id="APR04198.1"/>
    </source>
</evidence>
<gene>
    <name evidence="3" type="ORF">Tchl_1339</name>
</gene>
<dbReference type="KEGG" id="tcl:Tchl_1339"/>